<dbReference type="InterPro" id="IPR015358">
    <property type="entry name" value="Tscrpt_reg_MerR_DNA-bd"/>
</dbReference>
<keyword evidence="3" id="KW-0408">Iron</keyword>
<keyword evidence="6" id="KW-0238">DNA-binding</keyword>
<evidence type="ECO:0000256" key="2">
    <source>
        <dbReference type="ARBA" id="ARBA00022723"/>
    </source>
</evidence>
<proteinExistence type="predicted"/>
<reference evidence="9 10" key="1">
    <citation type="submission" date="2024-02" db="EMBL/GenBank/DDBJ databases">
        <title>Deinococcus xinjiangensis NBRC 107630.</title>
        <authorList>
            <person name="Ichikawa N."/>
            <person name="Katano-Makiyama Y."/>
            <person name="Hidaka K."/>
        </authorList>
    </citation>
    <scope>NUCLEOTIDE SEQUENCE [LARGE SCALE GENOMIC DNA]</scope>
    <source>
        <strain evidence="9 10">NBRC 107630</strain>
    </source>
</reference>
<organism evidence="9 10">
    <name type="scientific">Deinococcus xinjiangensis</name>
    <dbReference type="NCBI Taxonomy" id="457454"/>
    <lineage>
        <taxon>Bacteria</taxon>
        <taxon>Thermotogati</taxon>
        <taxon>Deinococcota</taxon>
        <taxon>Deinococci</taxon>
        <taxon>Deinococcales</taxon>
        <taxon>Deinococcaceae</taxon>
        <taxon>Deinococcus</taxon>
    </lineage>
</organism>
<evidence type="ECO:0000256" key="7">
    <source>
        <dbReference type="ARBA" id="ARBA00023163"/>
    </source>
</evidence>
<evidence type="ECO:0000256" key="6">
    <source>
        <dbReference type="ARBA" id="ARBA00023125"/>
    </source>
</evidence>
<dbReference type="EMBL" id="BAABRN010000009">
    <property type="protein sequence ID" value="GAA5501385.1"/>
    <property type="molecule type" value="Genomic_DNA"/>
</dbReference>
<dbReference type="SUPFAM" id="SSF46955">
    <property type="entry name" value="Putative DNA-binding domain"/>
    <property type="match status" value="1"/>
</dbReference>
<dbReference type="PRINTS" id="PR00040">
    <property type="entry name" value="HTHMERR"/>
</dbReference>
<evidence type="ECO:0000256" key="3">
    <source>
        <dbReference type="ARBA" id="ARBA00023004"/>
    </source>
</evidence>
<dbReference type="InterPro" id="IPR010211">
    <property type="entry name" value="Redox-sen_tscrpt-act_SoxR"/>
</dbReference>
<evidence type="ECO:0000256" key="1">
    <source>
        <dbReference type="ARBA" id="ARBA00022714"/>
    </source>
</evidence>
<sequence length="152" mass="16733">MPQPPTSLLTPAEVSARSGLAVSALHFYERRGLIASTRTAGNQRRYARDVLRRLAFIQAAQCVGVPLAEIASALASLPEGRTPNASDWARLSQRWKADLDARIATLTRLRDDLSGCVMCGCLSLQKCKLYNPDDQYAKQHPDGNLLLEPQEE</sequence>
<accession>A0ABP9VA35</accession>
<evidence type="ECO:0000256" key="4">
    <source>
        <dbReference type="ARBA" id="ARBA00023014"/>
    </source>
</evidence>
<dbReference type="PROSITE" id="PS00552">
    <property type="entry name" value="HTH_MERR_1"/>
    <property type="match status" value="1"/>
</dbReference>
<dbReference type="SMART" id="SM00422">
    <property type="entry name" value="HTH_MERR"/>
    <property type="match status" value="1"/>
</dbReference>
<dbReference type="InterPro" id="IPR000551">
    <property type="entry name" value="MerR-type_HTH_dom"/>
</dbReference>
<dbReference type="CDD" id="cd01110">
    <property type="entry name" value="HTH_SoxR"/>
    <property type="match status" value="1"/>
</dbReference>
<protein>
    <submittedName>
        <fullName evidence="9">Redox-sensitive transcriptional activator SoxR</fullName>
    </submittedName>
</protein>
<name>A0ABP9VA35_9DEIO</name>
<dbReference type="PANTHER" id="PTHR30204">
    <property type="entry name" value="REDOX-CYCLING DRUG-SENSING TRANSCRIPTIONAL ACTIVATOR SOXR"/>
    <property type="match status" value="1"/>
</dbReference>
<feature type="domain" description="HTH merR-type" evidence="8">
    <location>
        <begin position="8"/>
        <end position="76"/>
    </location>
</feature>
<keyword evidence="7" id="KW-0804">Transcription</keyword>
<dbReference type="RefSeq" id="WP_353541357.1">
    <property type="nucleotide sequence ID" value="NZ_BAABRN010000009.1"/>
</dbReference>
<dbReference type="NCBIfam" id="TIGR01950">
    <property type="entry name" value="SoxR"/>
    <property type="match status" value="1"/>
</dbReference>
<keyword evidence="2" id="KW-0479">Metal-binding</keyword>
<evidence type="ECO:0000259" key="8">
    <source>
        <dbReference type="PROSITE" id="PS50937"/>
    </source>
</evidence>
<comment type="caution">
    <text evidence="9">The sequence shown here is derived from an EMBL/GenBank/DDBJ whole genome shotgun (WGS) entry which is preliminary data.</text>
</comment>
<dbReference type="InterPro" id="IPR009061">
    <property type="entry name" value="DNA-bd_dom_put_sf"/>
</dbReference>
<keyword evidence="1" id="KW-0001">2Fe-2S</keyword>
<dbReference type="Gene3D" id="1.10.1660.10">
    <property type="match status" value="1"/>
</dbReference>
<dbReference type="PROSITE" id="PS50937">
    <property type="entry name" value="HTH_MERR_2"/>
    <property type="match status" value="1"/>
</dbReference>
<evidence type="ECO:0000313" key="10">
    <source>
        <dbReference type="Proteomes" id="UP001458946"/>
    </source>
</evidence>
<dbReference type="InterPro" id="IPR047057">
    <property type="entry name" value="MerR_fam"/>
</dbReference>
<evidence type="ECO:0000313" key="9">
    <source>
        <dbReference type="EMBL" id="GAA5501385.1"/>
    </source>
</evidence>
<keyword evidence="4" id="KW-0411">Iron-sulfur</keyword>
<keyword evidence="10" id="KW-1185">Reference proteome</keyword>
<evidence type="ECO:0000256" key="5">
    <source>
        <dbReference type="ARBA" id="ARBA00023015"/>
    </source>
</evidence>
<dbReference type="PANTHER" id="PTHR30204:SF0">
    <property type="entry name" value="REDOX-SENSITIVE TRANSCRIPTIONAL ACTIVATOR SOXR"/>
    <property type="match status" value="1"/>
</dbReference>
<dbReference type="Pfam" id="PF00376">
    <property type="entry name" value="MerR"/>
    <property type="match status" value="1"/>
</dbReference>
<dbReference type="Proteomes" id="UP001458946">
    <property type="component" value="Unassembled WGS sequence"/>
</dbReference>
<keyword evidence="5" id="KW-0805">Transcription regulation</keyword>
<dbReference type="Pfam" id="PF09278">
    <property type="entry name" value="MerR-DNA-bind"/>
    <property type="match status" value="1"/>
</dbReference>
<gene>
    <name evidence="9" type="primary">soxR</name>
    <name evidence="9" type="ORF">Dxin01_01117</name>
</gene>